<comment type="caution">
    <text evidence="2">The sequence shown here is derived from an EMBL/GenBank/DDBJ whole genome shotgun (WGS) entry which is preliminary data.</text>
</comment>
<gene>
    <name evidence="2" type="ORF">FHETE_5704</name>
</gene>
<reference evidence="2 3" key="1">
    <citation type="submission" date="2020-05" db="EMBL/GenBank/DDBJ databases">
        <title>Identification and distribution of gene clusters putatively required for synthesis of sphingolipid metabolism inhibitors in phylogenetically diverse species of the filamentous fungus Fusarium.</title>
        <authorList>
            <person name="Kim H.-S."/>
            <person name="Busman M."/>
            <person name="Brown D.W."/>
            <person name="Divon H."/>
            <person name="Uhlig S."/>
            <person name="Proctor R.H."/>
        </authorList>
    </citation>
    <scope>NUCLEOTIDE SEQUENCE [LARGE SCALE GENOMIC DNA]</scope>
    <source>
        <strain evidence="2 3">NRRL 20693</strain>
    </source>
</reference>
<name>A0A8H5TAL3_FUSHE</name>
<feature type="compositionally biased region" description="Low complexity" evidence="1">
    <location>
        <begin position="1"/>
        <end position="13"/>
    </location>
</feature>
<proteinExistence type="predicted"/>
<dbReference type="AlphaFoldDB" id="A0A8H5TAL3"/>
<dbReference type="EMBL" id="JAAGWQ010000100">
    <property type="protein sequence ID" value="KAF5667646.1"/>
    <property type="molecule type" value="Genomic_DNA"/>
</dbReference>
<protein>
    <submittedName>
        <fullName evidence="2">Uncharacterized protein</fullName>
    </submittedName>
</protein>
<accession>A0A8H5TAL3</accession>
<organism evidence="2 3">
    <name type="scientific">Fusarium heterosporum</name>
    <dbReference type="NCBI Taxonomy" id="42747"/>
    <lineage>
        <taxon>Eukaryota</taxon>
        <taxon>Fungi</taxon>
        <taxon>Dikarya</taxon>
        <taxon>Ascomycota</taxon>
        <taxon>Pezizomycotina</taxon>
        <taxon>Sordariomycetes</taxon>
        <taxon>Hypocreomycetidae</taxon>
        <taxon>Hypocreales</taxon>
        <taxon>Nectriaceae</taxon>
        <taxon>Fusarium</taxon>
        <taxon>Fusarium heterosporum species complex</taxon>
    </lineage>
</organism>
<evidence type="ECO:0000313" key="3">
    <source>
        <dbReference type="Proteomes" id="UP000567885"/>
    </source>
</evidence>
<evidence type="ECO:0000313" key="2">
    <source>
        <dbReference type="EMBL" id="KAF5667646.1"/>
    </source>
</evidence>
<sequence length="93" mass="10071">MASAAAPTQARPASNKELSGSRSATLSSYIYDTTSVQERLLWRTAASMGSVETAEQSAANKLAEIECNDNNDDDHIRDLDNIMKSSSCLRSML</sequence>
<dbReference type="Proteomes" id="UP000567885">
    <property type="component" value="Unassembled WGS sequence"/>
</dbReference>
<evidence type="ECO:0000256" key="1">
    <source>
        <dbReference type="SAM" id="MobiDB-lite"/>
    </source>
</evidence>
<keyword evidence="3" id="KW-1185">Reference proteome</keyword>
<feature type="region of interest" description="Disordered" evidence="1">
    <location>
        <begin position="1"/>
        <end position="22"/>
    </location>
</feature>